<dbReference type="PANTHER" id="PTHR14042">
    <property type="entry name" value="DOPEY-RELATED"/>
    <property type="match status" value="1"/>
</dbReference>
<keyword evidence="4" id="KW-0333">Golgi apparatus</keyword>
<evidence type="ECO:0000256" key="4">
    <source>
        <dbReference type="ARBA" id="ARBA00023034"/>
    </source>
</evidence>
<dbReference type="PANTHER" id="PTHR14042:SF24">
    <property type="entry name" value="PROTEIN DOPEY-1 HOMOLOG"/>
    <property type="match status" value="1"/>
</dbReference>
<protein>
    <recommendedName>
        <fullName evidence="14">Dopey N-terminal domain-containing protein</fullName>
    </recommendedName>
</protein>
<dbReference type="Pfam" id="PF04118">
    <property type="entry name" value="Dopey_N"/>
    <property type="match status" value="1"/>
</dbReference>
<evidence type="ECO:0008006" key="14">
    <source>
        <dbReference type="Google" id="ProtNLM"/>
    </source>
</evidence>
<dbReference type="InterPro" id="IPR007249">
    <property type="entry name" value="DOP1_N"/>
</dbReference>
<feature type="region of interest" description="Disordered" evidence="7">
    <location>
        <begin position="1"/>
        <end position="39"/>
    </location>
</feature>
<evidence type="ECO:0000256" key="6">
    <source>
        <dbReference type="ARBA" id="ARBA00046326"/>
    </source>
</evidence>
<reference evidence="12 13" key="1">
    <citation type="submission" date="2024-01" db="EMBL/GenBank/DDBJ databases">
        <authorList>
            <person name="Allen C."/>
            <person name="Tagirdzhanova G."/>
        </authorList>
    </citation>
    <scope>NUCLEOTIDE SEQUENCE [LARGE SCALE GENOMIC DNA]</scope>
</reference>
<keyword evidence="3" id="KW-0653">Protein transport</keyword>
<organism evidence="12 13">
    <name type="scientific">Sporothrix eucalyptigena</name>
    <dbReference type="NCBI Taxonomy" id="1812306"/>
    <lineage>
        <taxon>Eukaryota</taxon>
        <taxon>Fungi</taxon>
        <taxon>Dikarya</taxon>
        <taxon>Ascomycota</taxon>
        <taxon>Pezizomycotina</taxon>
        <taxon>Sordariomycetes</taxon>
        <taxon>Sordariomycetidae</taxon>
        <taxon>Ophiostomatales</taxon>
        <taxon>Ophiostomataceae</taxon>
        <taxon>Sporothrix</taxon>
    </lineage>
</organism>
<evidence type="ECO:0000256" key="2">
    <source>
        <dbReference type="ARBA" id="ARBA00022448"/>
    </source>
</evidence>
<feature type="compositionally biased region" description="Polar residues" evidence="7">
    <location>
        <begin position="830"/>
        <end position="839"/>
    </location>
</feature>
<feature type="domain" description="DOP1-like TPR" evidence="11">
    <location>
        <begin position="1059"/>
        <end position="1208"/>
    </location>
</feature>
<dbReference type="Pfam" id="PF24598">
    <property type="entry name" value="DOP1_C"/>
    <property type="match status" value="1"/>
</dbReference>
<keyword evidence="2" id="KW-0813">Transport</keyword>
<dbReference type="InterPro" id="IPR040314">
    <property type="entry name" value="DOP1"/>
</dbReference>
<feature type="domain" description="DOP1 N-terminal" evidence="8">
    <location>
        <begin position="40"/>
        <end position="369"/>
    </location>
</feature>
<dbReference type="EMBL" id="CAWUHD010000174">
    <property type="protein sequence ID" value="CAK7237079.1"/>
    <property type="molecule type" value="Genomic_DNA"/>
</dbReference>
<keyword evidence="5" id="KW-0472">Membrane</keyword>
<evidence type="ECO:0000313" key="13">
    <source>
        <dbReference type="Proteomes" id="UP001642482"/>
    </source>
</evidence>
<evidence type="ECO:0000313" key="12">
    <source>
        <dbReference type="EMBL" id="CAK7237079.1"/>
    </source>
</evidence>
<dbReference type="Proteomes" id="UP001642482">
    <property type="component" value="Unassembled WGS sequence"/>
</dbReference>
<accession>A0ABP0CY72</accession>
<sequence>MALELPGGRRSMSPESSGRDSPAPRQWRNQLGSDEPHTRDKAFRKYATGVDRALSLFETALQEWADYISFLNRLLKALQARQDNITTIPAKALVAKRLSQCLNPSLPSGVHQKALEVYNVVFSIVSTDGLSRDMPLYLPGLAPTLSFASLSVRAHFFDLLERHFLDLDPRSLRPALKSLILALLPALEDETAEDFDRTLKLLNRFKAAVRPLDSEELTPHHFTGDDFFWQCFFLATITSNSRRPGALAYLTRYLPKLGQAVPNGTSTATEKETATADAELIAKLSELITSPEPGLLLRCFTSGLADEQLLIQRGFLDLLVTHLPLHSTVLQKRTKPADLELLMRAACGVVTRREMSLNRRLMAWLLGPTPATGDAESALESPSLPDSKNAAFTFPKTSYFEENGLQPMTRALLTMVQTNPGSTPAERARPYRICLSLMDRWEIGGLVVPEVFLPIVDSVRKFKTEAPSKADFNEVLRSAGVFFDGVESGLIYGEMLSLVAQAIGPGGNLSAEERADKLALVKFILLHFNVREDEMATVHAPLSALSILCMLEDIQSRSAGSGSDAISEHAIQALNIAADLLDIVPERALTAHNTSGDKGAEAEVQKKKPKTTISNAEVLKEIRDFYVNDQGSLETASPPYDPQVVGELLLQKACSISCQSLLNDADGADLPLKSRVLLILLDKIPLSTSFNVPDLLNALNSRLSRGGDATAFTTFSSILSISINLHLSERISTNELSAIVPPLVARAWKFLSAPEPKYHVETVRNLWLLQTALGTTNRDIEAAISELMIQADVKGTFATRNADPGRNFGVLWLHTLQDSPNTSDRRTPKTPKTPSSSLRSFPRLTGVDHYDVMLTRPLLLMLDALLDERTQLFMTVKTWLVSLVGLDRLFLILAKKFLDLGVLRSRPSEAAPPQISGTVSEDTVLSDDDADTDMYLYYLRTLSNIFRWAPETLWAVLARRTVSLDLLREHASELVKSEDTEVTYQEFFVHVCMKCMVPAEKRDASSLTDQRDAQLCRFALYVLHQILHNPHATALAKLHLEDALLERLAQSLQGPDPYIQTLLLDVLSPALKLRDITPVEQPASPSSEKRTFSSTDLTKGVASPNEEVSHVILPPPPALLKCIQAGLSAPSSRAVLDSWVGFLSTCLPFYSESIFQVLIPLVETLCAQIGDTFSDLQETFRNPKPNPRPDTDAPETTLISLLNALEQLLATGHQRLLAEEARVQAVKSPDQPQSFFGNIFASDAPQTRSATANDRLTVLLAFQDAVRICFRIWSWGKSGSPVNSLDMTSVASFNYTSLRIRNRARRLLEHLYRAETLECLETSIDIWRSALISQSNAADGSNQSSSNRQYTDVFDLLLTLDASRPRHTIPAIFNSIYSRTNPMALDPSRKSTLTISLQDTDIVVFLVDYARSLEDDVMDEIWQDCTIFLKDLLGNPFPHRQSLPCLLEFAAVLGEKVDNTNFGEQRKMRRELGDMFLRLLTALFTTRPVTFADGPSASPQLDREPASTRKVSLTKVQQSTASTLVTADYNSPSDRADDVVGILSSIVPNLPKILMENDRVQSAATSISTNVIGPSLRAKTFPETVSRTTLVLLQELSRLPNNQKGWKKDVSDAFNDARFFATNLTLIQSDWLNLLRQWSLNDKERMPELLNRITAPTTAGIVFGVGATSARLESDRRTQLTLRRVALLILAAAPDAFVADLPGISDKLIELLGATATSSPSSTTRAEVFMVLRALVLKTSAVHLAGLWPLVDSELHAAISSIVASDSSTAADTYNNASLLQACKLLDLLVCVAPDDFQLREWLFVTDTIDAVYRSATYQPVALADELSEELGSAMMLHTPGGGNSNLLTGIESVTALAASSALKRPLLGGVGGGLSDEVSLERKDELVSKVLRPFFSQLSIYAFESTYAMVHVDTEGCVQAVLKDLFDERAIVKAL</sequence>
<evidence type="ECO:0000256" key="3">
    <source>
        <dbReference type="ARBA" id="ARBA00022927"/>
    </source>
</evidence>
<comment type="subcellular location">
    <subcellularLocation>
        <location evidence="1">Golgi apparatus membrane</location>
        <topology evidence="1">Peripheral membrane protein</topology>
    </subcellularLocation>
</comment>
<comment type="caution">
    <text evidence="12">The sequence shown here is derived from an EMBL/GenBank/DDBJ whole genome shotgun (WGS) entry which is preliminary data.</text>
</comment>
<proteinExistence type="inferred from homology"/>
<dbReference type="InterPro" id="IPR056457">
    <property type="entry name" value="DOP1_C"/>
</dbReference>
<name>A0ABP0CY72_9PEZI</name>
<dbReference type="Pfam" id="PF24601">
    <property type="entry name" value="TPR_DOP1"/>
    <property type="match status" value="1"/>
</dbReference>
<feature type="region of interest" description="Disordered" evidence="7">
    <location>
        <begin position="1078"/>
        <end position="1105"/>
    </location>
</feature>
<evidence type="ECO:0000259" key="10">
    <source>
        <dbReference type="Pfam" id="PF24598"/>
    </source>
</evidence>
<feature type="region of interest" description="Disordered" evidence="7">
    <location>
        <begin position="819"/>
        <end position="840"/>
    </location>
</feature>
<evidence type="ECO:0000256" key="7">
    <source>
        <dbReference type="SAM" id="MobiDB-lite"/>
    </source>
</evidence>
<dbReference type="Pfam" id="PF24597">
    <property type="entry name" value="TPR_DOP1_M"/>
    <property type="match status" value="1"/>
</dbReference>
<comment type="similarity">
    <text evidence="6">Belongs to the DOP1 family.</text>
</comment>
<feature type="domain" description="DOP1-like middle TPR" evidence="9">
    <location>
        <begin position="399"/>
        <end position="626"/>
    </location>
</feature>
<dbReference type="InterPro" id="IPR056458">
    <property type="entry name" value="TPR_DOP1_M"/>
</dbReference>
<keyword evidence="13" id="KW-1185">Reference proteome</keyword>
<dbReference type="InterPro" id="IPR056459">
    <property type="entry name" value="TPR_DOP1"/>
</dbReference>
<evidence type="ECO:0000259" key="9">
    <source>
        <dbReference type="Pfam" id="PF24597"/>
    </source>
</evidence>
<feature type="domain" description="DOP1-like C-terminal" evidence="10">
    <location>
        <begin position="1405"/>
        <end position="1909"/>
    </location>
</feature>
<evidence type="ECO:0000259" key="8">
    <source>
        <dbReference type="Pfam" id="PF04118"/>
    </source>
</evidence>
<evidence type="ECO:0000256" key="5">
    <source>
        <dbReference type="ARBA" id="ARBA00023136"/>
    </source>
</evidence>
<evidence type="ECO:0000259" key="11">
    <source>
        <dbReference type="Pfam" id="PF24601"/>
    </source>
</evidence>
<gene>
    <name evidence="12" type="ORF">SEUCBS140593_009836</name>
</gene>
<evidence type="ECO:0000256" key="1">
    <source>
        <dbReference type="ARBA" id="ARBA00004395"/>
    </source>
</evidence>